<evidence type="ECO:0000313" key="1">
    <source>
        <dbReference type="EMBL" id="KAI8539068.1"/>
    </source>
</evidence>
<sequence length="247" mass="27834">MDSVYANDPHLGDLIDVNSCDVISFYLNMTLVSKPSVSFTMPPGLTLLKCTIVSAQLDQQTDDFSRGNASYRGCHGYTVYCEFSPNIIWLQLLATFLPIVQLFNCQWYQKLKTKLPVICSLRCLPRKKKIIIDSWNRIKLGQVGYGCVFKGKLENDCFVAVKVLKGLKGSREEFINEVAMISGTSHVNVITLLGFCFEGRRRALINEFMPSGLLEKFKYHGDSSTYRQLGWESLYQIAVGIAQGWGT</sequence>
<comment type="caution">
    <text evidence="1">The sequence shown here is derived from an EMBL/GenBank/DDBJ whole genome shotgun (WGS) entry which is preliminary data.</text>
</comment>
<dbReference type="EMBL" id="CM046396">
    <property type="protein sequence ID" value="KAI8539068.1"/>
    <property type="molecule type" value="Genomic_DNA"/>
</dbReference>
<keyword evidence="2" id="KW-1185">Reference proteome</keyword>
<protein>
    <submittedName>
        <fullName evidence="1">Uncharacterized protein</fullName>
    </submittedName>
</protein>
<name>A0ACC0MFH3_RHOML</name>
<evidence type="ECO:0000313" key="2">
    <source>
        <dbReference type="Proteomes" id="UP001062846"/>
    </source>
</evidence>
<dbReference type="Proteomes" id="UP001062846">
    <property type="component" value="Chromosome 9"/>
</dbReference>
<reference evidence="1" key="1">
    <citation type="submission" date="2022-02" db="EMBL/GenBank/DDBJ databases">
        <title>Plant Genome Project.</title>
        <authorList>
            <person name="Zhang R.-G."/>
        </authorList>
    </citation>
    <scope>NUCLEOTIDE SEQUENCE</scope>
    <source>
        <strain evidence="1">AT1</strain>
    </source>
</reference>
<proteinExistence type="predicted"/>
<gene>
    <name evidence="1" type="ORF">RHMOL_Rhmol09G0152600</name>
</gene>
<organism evidence="1 2">
    <name type="scientific">Rhododendron molle</name>
    <name type="common">Chinese azalea</name>
    <name type="synonym">Azalea mollis</name>
    <dbReference type="NCBI Taxonomy" id="49168"/>
    <lineage>
        <taxon>Eukaryota</taxon>
        <taxon>Viridiplantae</taxon>
        <taxon>Streptophyta</taxon>
        <taxon>Embryophyta</taxon>
        <taxon>Tracheophyta</taxon>
        <taxon>Spermatophyta</taxon>
        <taxon>Magnoliopsida</taxon>
        <taxon>eudicotyledons</taxon>
        <taxon>Gunneridae</taxon>
        <taxon>Pentapetalae</taxon>
        <taxon>asterids</taxon>
        <taxon>Ericales</taxon>
        <taxon>Ericaceae</taxon>
        <taxon>Ericoideae</taxon>
        <taxon>Rhodoreae</taxon>
        <taxon>Rhododendron</taxon>
    </lineage>
</organism>
<accession>A0ACC0MFH3</accession>